<comment type="caution">
    <text evidence="2">The sequence shown here is derived from an EMBL/GenBank/DDBJ whole genome shotgun (WGS) entry which is preliminary data.</text>
</comment>
<reference evidence="2" key="2">
    <citation type="submission" date="2020-11" db="EMBL/GenBank/DDBJ databases">
        <authorList>
            <person name="McCartney M.A."/>
            <person name="Auch B."/>
            <person name="Kono T."/>
            <person name="Mallez S."/>
            <person name="Becker A."/>
            <person name="Gohl D.M."/>
            <person name="Silverstein K.A.T."/>
            <person name="Koren S."/>
            <person name="Bechman K.B."/>
            <person name="Herman A."/>
            <person name="Abrahante J.E."/>
            <person name="Garbe J."/>
        </authorList>
    </citation>
    <scope>NUCLEOTIDE SEQUENCE</scope>
    <source>
        <strain evidence="2">Duluth1</strain>
        <tissue evidence="2">Whole animal</tissue>
    </source>
</reference>
<proteinExistence type="predicted"/>
<protein>
    <submittedName>
        <fullName evidence="2">Uncharacterized protein</fullName>
    </submittedName>
</protein>
<feature type="region of interest" description="Disordered" evidence="1">
    <location>
        <begin position="1"/>
        <end position="57"/>
    </location>
</feature>
<keyword evidence="3" id="KW-1185">Reference proteome</keyword>
<feature type="compositionally biased region" description="Basic residues" evidence="1">
    <location>
        <begin position="48"/>
        <end position="57"/>
    </location>
</feature>
<dbReference type="Proteomes" id="UP000828390">
    <property type="component" value="Unassembled WGS sequence"/>
</dbReference>
<feature type="compositionally biased region" description="Low complexity" evidence="1">
    <location>
        <begin position="37"/>
        <end position="46"/>
    </location>
</feature>
<dbReference type="AlphaFoldDB" id="A0A9D4HA65"/>
<feature type="compositionally biased region" description="Basic and acidic residues" evidence="1">
    <location>
        <begin position="1"/>
        <end position="30"/>
    </location>
</feature>
<evidence type="ECO:0000313" key="3">
    <source>
        <dbReference type="Proteomes" id="UP000828390"/>
    </source>
</evidence>
<evidence type="ECO:0000256" key="1">
    <source>
        <dbReference type="SAM" id="MobiDB-lite"/>
    </source>
</evidence>
<evidence type="ECO:0000313" key="2">
    <source>
        <dbReference type="EMBL" id="KAH3713159.1"/>
    </source>
</evidence>
<gene>
    <name evidence="2" type="ORF">DPMN_072945</name>
</gene>
<accession>A0A9D4HA65</accession>
<reference evidence="2" key="1">
    <citation type="journal article" date="2019" name="bioRxiv">
        <title>The Genome of the Zebra Mussel, Dreissena polymorpha: A Resource for Invasive Species Research.</title>
        <authorList>
            <person name="McCartney M.A."/>
            <person name="Auch B."/>
            <person name="Kono T."/>
            <person name="Mallez S."/>
            <person name="Zhang Y."/>
            <person name="Obille A."/>
            <person name="Becker A."/>
            <person name="Abrahante J.E."/>
            <person name="Garbe J."/>
            <person name="Badalamenti J.P."/>
            <person name="Herman A."/>
            <person name="Mangelson H."/>
            <person name="Liachko I."/>
            <person name="Sullivan S."/>
            <person name="Sone E.D."/>
            <person name="Koren S."/>
            <person name="Silverstein K.A.T."/>
            <person name="Beckman K.B."/>
            <person name="Gohl D.M."/>
        </authorList>
    </citation>
    <scope>NUCLEOTIDE SEQUENCE</scope>
    <source>
        <strain evidence="2">Duluth1</strain>
        <tissue evidence="2">Whole animal</tissue>
    </source>
</reference>
<name>A0A9D4HA65_DREPO</name>
<sequence>MVKEDKRKGEGETKEKTDVKKQDTAEKESNETDTDTGDTTGTTSGGVQKRRKGPKTN</sequence>
<dbReference type="EMBL" id="JAIWYP010000014">
    <property type="protein sequence ID" value="KAH3713159.1"/>
    <property type="molecule type" value="Genomic_DNA"/>
</dbReference>
<organism evidence="2 3">
    <name type="scientific">Dreissena polymorpha</name>
    <name type="common">Zebra mussel</name>
    <name type="synonym">Mytilus polymorpha</name>
    <dbReference type="NCBI Taxonomy" id="45954"/>
    <lineage>
        <taxon>Eukaryota</taxon>
        <taxon>Metazoa</taxon>
        <taxon>Spiralia</taxon>
        <taxon>Lophotrochozoa</taxon>
        <taxon>Mollusca</taxon>
        <taxon>Bivalvia</taxon>
        <taxon>Autobranchia</taxon>
        <taxon>Heteroconchia</taxon>
        <taxon>Euheterodonta</taxon>
        <taxon>Imparidentia</taxon>
        <taxon>Neoheterodontei</taxon>
        <taxon>Myida</taxon>
        <taxon>Dreissenoidea</taxon>
        <taxon>Dreissenidae</taxon>
        <taxon>Dreissena</taxon>
    </lineage>
</organism>